<protein>
    <recommendedName>
        <fullName evidence="1">Aminotransferase</fullName>
        <ecNumber evidence="1">2.6.1.-</ecNumber>
    </recommendedName>
</protein>
<dbReference type="InterPro" id="IPR004838">
    <property type="entry name" value="NHTrfase_class1_PyrdxlP-BS"/>
</dbReference>
<evidence type="ECO:0000313" key="4">
    <source>
        <dbReference type="Proteomes" id="UP001342826"/>
    </source>
</evidence>
<dbReference type="PROSITE" id="PS00105">
    <property type="entry name" value="AA_TRANSFER_CLASS_1"/>
    <property type="match status" value="1"/>
</dbReference>
<dbReference type="EMBL" id="JARTFS010000005">
    <property type="protein sequence ID" value="MED4400755.1"/>
    <property type="molecule type" value="Genomic_DNA"/>
</dbReference>
<evidence type="ECO:0000313" key="3">
    <source>
        <dbReference type="EMBL" id="MED4400755.1"/>
    </source>
</evidence>
<dbReference type="InterPro" id="IPR015421">
    <property type="entry name" value="PyrdxlP-dep_Trfase_major"/>
</dbReference>
<name>A0ABU6NUD6_9BACI</name>
<organism evidence="3 4">
    <name type="scientific">Metabacillus fastidiosus</name>
    <dbReference type="NCBI Taxonomy" id="1458"/>
    <lineage>
        <taxon>Bacteria</taxon>
        <taxon>Bacillati</taxon>
        <taxon>Bacillota</taxon>
        <taxon>Bacilli</taxon>
        <taxon>Bacillales</taxon>
        <taxon>Bacillaceae</taxon>
        <taxon>Metabacillus</taxon>
    </lineage>
</organism>
<dbReference type="SUPFAM" id="SSF53383">
    <property type="entry name" value="PLP-dependent transferases"/>
    <property type="match status" value="1"/>
</dbReference>
<comment type="caution">
    <text evidence="3">The sequence shown here is derived from an EMBL/GenBank/DDBJ whole genome shotgun (WGS) entry which is preliminary data.</text>
</comment>
<accession>A0ABU6NUD6</accession>
<dbReference type="Gene3D" id="3.40.640.10">
    <property type="entry name" value="Type I PLP-dependent aspartate aminotransferase-like (Major domain)"/>
    <property type="match status" value="1"/>
</dbReference>
<comment type="similarity">
    <text evidence="1">Belongs to the class-I pyridoxal-phosphate-dependent aminotransferase family.</text>
</comment>
<proteinExistence type="inferred from homology"/>
<dbReference type="GO" id="GO:0008483">
    <property type="term" value="F:transaminase activity"/>
    <property type="evidence" value="ECO:0007669"/>
    <property type="project" value="UniProtKB-KW"/>
</dbReference>
<dbReference type="Proteomes" id="UP001342826">
    <property type="component" value="Unassembled WGS sequence"/>
</dbReference>
<reference evidence="3 4" key="1">
    <citation type="submission" date="2023-03" db="EMBL/GenBank/DDBJ databases">
        <title>Bacillus Genome Sequencing.</title>
        <authorList>
            <person name="Dunlap C."/>
        </authorList>
    </citation>
    <scope>NUCLEOTIDE SEQUENCE [LARGE SCALE GENOMIC DNA]</scope>
    <source>
        <strain evidence="3 4">NRS-1717</strain>
    </source>
</reference>
<keyword evidence="4" id="KW-1185">Reference proteome</keyword>
<feature type="domain" description="Aminotransferase class I/classII large" evidence="2">
    <location>
        <begin position="46"/>
        <end position="346"/>
    </location>
</feature>
<evidence type="ECO:0000256" key="1">
    <source>
        <dbReference type="RuleBase" id="RU000481"/>
    </source>
</evidence>
<dbReference type="Gene3D" id="3.90.1150.10">
    <property type="entry name" value="Aspartate Aminotransferase, domain 1"/>
    <property type="match status" value="1"/>
</dbReference>
<dbReference type="InterPro" id="IPR015422">
    <property type="entry name" value="PyrdxlP-dep_Trfase_small"/>
</dbReference>
<sequence>MTLPLHGANPQFLYEVMNVKMPEKIIDFSVNTNPFAINDHFEMSDISAWISEYPDPNCTQLKKKYAEELAVKEGQLLFGNGASQCIFLLAENFQGKAVGIIEPTFNEYRRACDAFQCTIHTWAINEQNEWQVLLNEFESFLKEIDVLFLCNPNNPTGTIFSNVDEIIKLTEKYDVSLIIDEAFYDFCESGDMTSLHNIHQYEHLIILRSVTKMYNLAGARLGYIIAQEKLINELNKKLPTWSVNGIAQQLGLQAVERMDKEVLRTRKRINDERKRVCEKLGNAGFYTSSSVTNYYLLRERVSENAHSLLIYLLQNGAVVRHTENFAHLNGKYIRIAVKTKAENDFLLALLEEWKNR</sequence>
<dbReference type="EC" id="2.6.1.-" evidence="1"/>
<dbReference type="CDD" id="cd00609">
    <property type="entry name" value="AAT_like"/>
    <property type="match status" value="1"/>
</dbReference>
<dbReference type="GeneID" id="301140002"/>
<evidence type="ECO:0000259" key="2">
    <source>
        <dbReference type="Pfam" id="PF00155"/>
    </source>
</evidence>
<dbReference type="InterPro" id="IPR015424">
    <property type="entry name" value="PyrdxlP-dep_Trfase"/>
</dbReference>
<keyword evidence="1 3" id="KW-0032">Aminotransferase</keyword>
<comment type="cofactor">
    <cofactor evidence="1">
        <name>pyridoxal 5'-phosphate</name>
        <dbReference type="ChEBI" id="CHEBI:597326"/>
    </cofactor>
</comment>
<gene>
    <name evidence="3" type="ORF">P9271_05350</name>
</gene>
<dbReference type="RefSeq" id="WP_066226277.1">
    <property type="nucleotide sequence ID" value="NZ_JARTFQ010000005.1"/>
</dbReference>
<dbReference type="InterPro" id="IPR004839">
    <property type="entry name" value="Aminotransferase_I/II_large"/>
</dbReference>
<dbReference type="PANTHER" id="PTHR42885">
    <property type="entry name" value="HISTIDINOL-PHOSPHATE AMINOTRANSFERASE-RELATED"/>
    <property type="match status" value="1"/>
</dbReference>
<keyword evidence="1" id="KW-0808">Transferase</keyword>
<dbReference type="Pfam" id="PF00155">
    <property type="entry name" value="Aminotran_1_2"/>
    <property type="match status" value="1"/>
</dbReference>